<keyword evidence="2" id="KW-1185">Reference proteome</keyword>
<protein>
    <submittedName>
        <fullName evidence="1">Uncharacterized protein</fullName>
    </submittedName>
</protein>
<proteinExistence type="predicted"/>
<comment type="caution">
    <text evidence="1">The sequence shown here is derived from an EMBL/GenBank/DDBJ whole genome shotgun (WGS) entry which is preliminary data.</text>
</comment>
<reference evidence="1" key="1">
    <citation type="submission" date="2022-06" db="EMBL/GenBank/DDBJ databases">
        <title>Phylogenomic reconstructions and comparative analyses of Kickxellomycotina fungi.</title>
        <authorList>
            <person name="Reynolds N.K."/>
            <person name="Stajich J.E."/>
            <person name="Barry K."/>
            <person name="Grigoriev I.V."/>
            <person name="Crous P."/>
            <person name="Smith M.E."/>
        </authorList>
    </citation>
    <scope>NUCLEOTIDE SEQUENCE</scope>
    <source>
        <strain evidence="1">RSA 2271</strain>
    </source>
</reference>
<name>A0ACC1HUY8_9FUNG</name>
<sequence length="372" mass="40892">MHTRKLLTYKGSAYFRQRILMATLSGRPVRFESIRSDDDNPGLRDFEVSFLRLIEKVTNGSVIDISYTGKCRLFIISLAGCTAVLYRPGTISGGKIKHECPTSRAIGYYLEPLIGLAPFAKNPIVATFTGITSNNTDISVDTIRTVTLANFKHFGLDTDVELKITKRGSSPLGGGEVRFICPTVRLVKPIQVVDQGRIKRIRGISFSTRVSPQTANRMVESARGVLNPLIPDIYIYTDVYKGADAGLSPGYGITLVAESTTGALMSAELMGEAGDSPEDIGQKCAKQLLSEVEKGGCFDSMHQWIAFLFMVLSTEDVSKTRIGRLSSFSMQFLRDLQDFFNVTFKIKPDTDTNTILMSCVGVGYVNTNKKMA</sequence>
<evidence type="ECO:0000313" key="2">
    <source>
        <dbReference type="Proteomes" id="UP001145114"/>
    </source>
</evidence>
<gene>
    <name evidence="1" type="ORF">EV182_000075</name>
</gene>
<dbReference type="Proteomes" id="UP001145114">
    <property type="component" value="Unassembled WGS sequence"/>
</dbReference>
<organism evidence="1 2">
    <name type="scientific">Spiromyces aspiralis</name>
    <dbReference type="NCBI Taxonomy" id="68401"/>
    <lineage>
        <taxon>Eukaryota</taxon>
        <taxon>Fungi</taxon>
        <taxon>Fungi incertae sedis</taxon>
        <taxon>Zoopagomycota</taxon>
        <taxon>Kickxellomycotina</taxon>
        <taxon>Kickxellomycetes</taxon>
        <taxon>Kickxellales</taxon>
        <taxon>Kickxellaceae</taxon>
        <taxon>Spiromyces</taxon>
    </lineage>
</organism>
<evidence type="ECO:0000313" key="1">
    <source>
        <dbReference type="EMBL" id="KAJ1680420.1"/>
    </source>
</evidence>
<accession>A0ACC1HUY8</accession>
<dbReference type="EMBL" id="JAMZIH010000002">
    <property type="protein sequence ID" value="KAJ1680420.1"/>
    <property type="molecule type" value="Genomic_DNA"/>
</dbReference>